<protein>
    <submittedName>
        <fullName evidence="5">Translation initiation factor if-3</fullName>
    </submittedName>
</protein>
<keyword evidence="6" id="KW-1185">Reference proteome</keyword>
<dbReference type="GO" id="GO:0032790">
    <property type="term" value="P:ribosome disassembly"/>
    <property type="evidence" value="ECO:0007669"/>
    <property type="project" value="TreeGrafter"/>
</dbReference>
<feature type="compositionally biased region" description="Basic and acidic residues" evidence="4">
    <location>
        <begin position="267"/>
        <end position="293"/>
    </location>
</feature>
<dbReference type="InterPro" id="IPR001288">
    <property type="entry name" value="Translation_initiation_fac_3"/>
</dbReference>
<evidence type="ECO:0000256" key="3">
    <source>
        <dbReference type="ARBA" id="ARBA00022917"/>
    </source>
</evidence>
<evidence type="ECO:0000313" key="6">
    <source>
        <dbReference type="Proteomes" id="UP000183809"/>
    </source>
</evidence>
<dbReference type="GO" id="GO:0005739">
    <property type="term" value="C:mitochondrion"/>
    <property type="evidence" value="ECO:0007669"/>
    <property type="project" value="TreeGrafter"/>
</dbReference>
<evidence type="ECO:0000256" key="4">
    <source>
        <dbReference type="SAM" id="MobiDB-lite"/>
    </source>
</evidence>
<dbReference type="AlphaFoldDB" id="A0A1J9RRF6"/>
<dbReference type="GO" id="GO:0003743">
    <property type="term" value="F:translation initiation factor activity"/>
    <property type="evidence" value="ECO:0007669"/>
    <property type="project" value="UniProtKB-KW"/>
</dbReference>
<dbReference type="GeneID" id="31017968"/>
<comment type="similarity">
    <text evidence="1">Belongs to the IF-3 family.</text>
</comment>
<gene>
    <name evidence="5" type="ORF">BKCO1_6000042</name>
</gene>
<dbReference type="InterPro" id="IPR036788">
    <property type="entry name" value="T_IF-3_C_sf"/>
</dbReference>
<dbReference type="PANTHER" id="PTHR10938:SF0">
    <property type="entry name" value="TRANSLATION INITIATION FACTOR IF-3, MITOCHONDRIAL"/>
    <property type="match status" value="1"/>
</dbReference>
<dbReference type="PANTHER" id="PTHR10938">
    <property type="entry name" value="TRANSLATION INITIATION FACTOR IF-3"/>
    <property type="match status" value="1"/>
</dbReference>
<keyword evidence="3" id="KW-0648">Protein biosynthesis</keyword>
<keyword evidence="2 5" id="KW-0396">Initiation factor</keyword>
<dbReference type="Proteomes" id="UP000183809">
    <property type="component" value="Unassembled WGS sequence"/>
</dbReference>
<comment type="caution">
    <text evidence="5">The sequence shown here is derived from an EMBL/GenBank/DDBJ whole genome shotgun (WGS) entry which is preliminary data.</text>
</comment>
<evidence type="ECO:0000256" key="2">
    <source>
        <dbReference type="ARBA" id="ARBA00022540"/>
    </source>
</evidence>
<dbReference type="GO" id="GO:0043022">
    <property type="term" value="F:ribosome binding"/>
    <property type="evidence" value="ECO:0007669"/>
    <property type="project" value="TreeGrafter"/>
</dbReference>
<reference evidence="5 6" key="1">
    <citation type="submission" date="2016-10" db="EMBL/GenBank/DDBJ databases">
        <title>Proteomics and genomics reveal pathogen-plant mechanisms compatible with a hemibiotrophic lifestyle of Diplodia corticola.</title>
        <authorList>
            <person name="Fernandes I."/>
            <person name="De Jonge R."/>
            <person name="Van De Peer Y."/>
            <person name="Devreese B."/>
            <person name="Alves A."/>
            <person name="Esteves A.C."/>
        </authorList>
    </citation>
    <scope>NUCLEOTIDE SEQUENCE [LARGE SCALE GENOMIC DNA]</scope>
    <source>
        <strain evidence="5 6">CBS 112549</strain>
    </source>
</reference>
<dbReference type="SUPFAM" id="SSF55200">
    <property type="entry name" value="Translation initiation factor IF3, C-terminal domain"/>
    <property type="match status" value="1"/>
</dbReference>
<feature type="region of interest" description="Disordered" evidence="4">
    <location>
        <begin position="258"/>
        <end position="293"/>
    </location>
</feature>
<name>A0A1J9RRF6_9PEZI</name>
<dbReference type="RefSeq" id="XP_020126744.1">
    <property type="nucleotide sequence ID" value="XM_020277707.1"/>
</dbReference>
<organism evidence="5 6">
    <name type="scientific">Diplodia corticola</name>
    <dbReference type="NCBI Taxonomy" id="236234"/>
    <lineage>
        <taxon>Eukaryota</taxon>
        <taxon>Fungi</taxon>
        <taxon>Dikarya</taxon>
        <taxon>Ascomycota</taxon>
        <taxon>Pezizomycotina</taxon>
        <taxon>Dothideomycetes</taxon>
        <taxon>Dothideomycetes incertae sedis</taxon>
        <taxon>Botryosphaeriales</taxon>
        <taxon>Botryosphaeriaceae</taxon>
        <taxon>Diplodia</taxon>
    </lineage>
</organism>
<dbReference type="GO" id="GO:0070124">
    <property type="term" value="P:mitochondrial translational initiation"/>
    <property type="evidence" value="ECO:0007669"/>
    <property type="project" value="TreeGrafter"/>
</dbReference>
<dbReference type="EMBL" id="MNUE01000060">
    <property type="protein sequence ID" value="OJD30484.1"/>
    <property type="molecule type" value="Genomic_DNA"/>
</dbReference>
<dbReference type="OrthoDB" id="21573at2759"/>
<evidence type="ECO:0000313" key="5">
    <source>
        <dbReference type="EMBL" id="OJD30484.1"/>
    </source>
</evidence>
<dbReference type="Gene3D" id="3.30.110.10">
    <property type="entry name" value="Translation initiation factor 3 (IF-3), C-terminal domain"/>
    <property type="match status" value="1"/>
</dbReference>
<dbReference type="STRING" id="236234.A0A1J9RRF6"/>
<sequence>MAHTRQISTTAQALFRVFIQPTVSVAPATPRAASFIRPSAAPTIFIPALTPHNQRRAASKYRPPVERSKPYDEEIGSIYINLIDEEGVFRPRQRLRTVLNDMDRIMNHLVQLDAPTEESEHPFPVCKIVAKTALREQERTKARLKAKKNPDELAKTIELNWAVSPNDLQHWMKRLKEFLQEGRRVEVAMGPKKRGRKATMAEASHVLETVRQTVAEVEGAKERIEPEGQLGAIMVLSFDGPKVDEEAKKQRIQQEKEMEVAENAANGKKDQPKVSRWKVKEEERRKQAEAEKLEKERIAFEEERIRQERWQRQQAMGGGRYNQGFDAFGRAGYGGGTWGR</sequence>
<evidence type="ECO:0000256" key="1">
    <source>
        <dbReference type="ARBA" id="ARBA00005439"/>
    </source>
</evidence>
<proteinExistence type="inferred from homology"/>
<accession>A0A1J9RRF6</accession>